<accession>A0ABW0HMK4</accession>
<keyword evidence="2" id="KW-0326">Glycosidase</keyword>
<dbReference type="Gene3D" id="3.40.50.2000">
    <property type="entry name" value="Glycogen Phosphorylase B"/>
    <property type="match status" value="2"/>
</dbReference>
<dbReference type="PANTHER" id="PTHR43174">
    <property type="entry name" value="UDP-N-ACETYLGLUCOSAMINE 2-EPIMERASE"/>
    <property type="match status" value="1"/>
</dbReference>
<dbReference type="Proteomes" id="UP001596113">
    <property type="component" value="Unassembled WGS sequence"/>
</dbReference>
<comment type="caution">
    <text evidence="2">The sequence shown here is derived from an EMBL/GenBank/DDBJ whole genome shotgun (WGS) entry which is preliminary data.</text>
</comment>
<protein>
    <submittedName>
        <fullName evidence="2">UDP-N-acetylglucosamine 2-epimerase</fullName>
        <ecNumber evidence="2">3.2.1.183</ecNumber>
    </submittedName>
</protein>
<name>A0ABW0HMK4_9BACL</name>
<gene>
    <name evidence="2" type="primary">neuC</name>
    <name evidence="2" type="ORF">ACFPOF_03205</name>
</gene>
<dbReference type="Pfam" id="PF02350">
    <property type="entry name" value="Epimerase_2"/>
    <property type="match status" value="1"/>
</dbReference>
<dbReference type="InterPro" id="IPR029767">
    <property type="entry name" value="WecB-like"/>
</dbReference>
<feature type="domain" description="UDP-N-acetylglucosamine 2-epimerase" evidence="1">
    <location>
        <begin position="22"/>
        <end position="371"/>
    </location>
</feature>
<organism evidence="2 3">
    <name type="scientific">Cohnella soli</name>
    <dbReference type="NCBI Taxonomy" id="425005"/>
    <lineage>
        <taxon>Bacteria</taxon>
        <taxon>Bacillati</taxon>
        <taxon>Bacillota</taxon>
        <taxon>Bacilli</taxon>
        <taxon>Bacillales</taxon>
        <taxon>Paenibacillaceae</taxon>
        <taxon>Cohnella</taxon>
    </lineage>
</organism>
<dbReference type="InterPro" id="IPR003331">
    <property type="entry name" value="UDP_GlcNAc_Epimerase_2_dom"/>
</dbReference>
<dbReference type="GO" id="GO:0016798">
    <property type="term" value="F:hydrolase activity, acting on glycosyl bonds"/>
    <property type="evidence" value="ECO:0007669"/>
    <property type="project" value="UniProtKB-KW"/>
</dbReference>
<keyword evidence="3" id="KW-1185">Reference proteome</keyword>
<evidence type="ECO:0000259" key="1">
    <source>
        <dbReference type="Pfam" id="PF02350"/>
    </source>
</evidence>
<dbReference type="EMBL" id="JBHSMI010000005">
    <property type="protein sequence ID" value="MFC5401730.1"/>
    <property type="molecule type" value="Genomic_DNA"/>
</dbReference>
<sequence>MRTICVITGSRAEYGLLHGLMKEIQTDDDLHLQIVATGMHLSPEFGYTYRQIENDGFVIDAKVEMLLSSDTPTAITKSMGLGLIGFADALSSLRPDLIVVLGDRYEIMVAVQAAMIANIPVAHLHGGESTEGAIDEAIRHSITKMSHLHFTAAEPYRQRVIQLGEQPQRVFNVGAIGLDNIRNLPLLGREDFEAAIDFSLGQGVPSFLVTYHPLTLSKRSSAEMIDELLCALDRFSDARIIFTKPNADTDGRMICQRIDRYVSERSDRCVSFVSMGQLKYLSAIRHVDAVIGNSSSGIIEVPLFKKPTVDIGDRQKGRLKSSSVISCGESADEIEAAIGVALSSAFQAELPYTASLFGSGNVAPQIKEVIKCVELDHITVKKFYDVEL</sequence>
<evidence type="ECO:0000313" key="2">
    <source>
        <dbReference type="EMBL" id="MFC5401730.1"/>
    </source>
</evidence>
<dbReference type="RefSeq" id="WP_378129563.1">
    <property type="nucleotide sequence ID" value="NZ_JBHSMI010000005.1"/>
</dbReference>
<dbReference type="InterPro" id="IPR020004">
    <property type="entry name" value="UDP-GlcNAc_Epase"/>
</dbReference>
<reference evidence="3" key="1">
    <citation type="journal article" date="2019" name="Int. J. Syst. Evol. Microbiol.">
        <title>The Global Catalogue of Microorganisms (GCM) 10K type strain sequencing project: providing services to taxonomists for standard genome sequencing and annotation.</title>
        <authorList>
            <consortium name="The Broad Institute Genomics Platform"/>
            <consortium name="The Broad Institute Genome Sequencing Center for Infectious Disease"/>
            <person name="Wu L."/>
            <person name="Ma J."/>
        </authorList>
    </citation>
    <scope>NUCLEOTIDE SEQUENCE [LARGE SCALE GENOMIC DNA]</scope>
    <source>
        <strain evidence="3">CGMCC 1.18575</strain>
    </source>
</reference>
<dbReference type="EC" id="3.2.1.183" evidence="2"/>
<dbReference type="NCBIfam" id="TIGR03568">
    <property type="entry name" value="NeuC_NnaA"/>
    <property type="match status" value="1"/>
</dbReference>
<proteinExistence type="predicted"/>
<dbReference type="SUPFAM" id="SSF53756">
    <property type="entry name" value="UDP-Glycosyltransferase/glycogen phosphorylase"/>
    <property type="match status" value="1"/>
</dbReference>
<evidence type="ECO:0000313" key="3">
    <source>
        <dbReference type="Proteomes" id="UP001596113"/>
    </source>
</evidence>
<keyword evidence="2" id="KW-0378">Hydrolase</keyword>
<dbReference type="CDD" id="cd03786">
    <property type="entry name" value="GTB_UDP-GlcNAc_2-Epimerase"/>
    <property type="match status" value="1"/>
</dbReference>
<dbReference type="PANTHER" id="PTHR43174:SF3">
    <property type="entry name" value="UDP-N-ACETYLGLUCOSAMINE 2-EPIMERASE"/>
    <property type="match status" value="1"/>
</dbReference>